<dbReference type="VEuPathDB" id="FungiDB:H310_03180"/>
<protein>
    <recommendedName>
        <fullName evidence="6">EamA domain-containing protein</fullName>
    </recommendedName>
</protein>
<keyword evidence="3 5" id="KW-1133">Transmembrane helix</keyword>
<keyword evidence="2 5" id="KW-0812">Transmembrane</keyword>
<dbReference type="InterPro" id="IPR037185">
    <property type="entry name" value="EmrE-like"/>
</dbReference>
<feature type="transmembrane region" description="Helical" evidence="5">
    <location>
        <begin position="149"/>
        <end position="170"/>
    </location>
</feature>
<evidence type="ECO:0000256" key="2">
    <source>
        <dbReference type="ARBA" id="ARBA00022692"/>
    </source>
</evidence>
<evidence type="ECO:0000256" key="4">
    <source>
        <dbReference type="ARBA" id="ARBA00023136"/>
    </source>
</evidence>
<feature type="transmembrane region" description="Helical" evidence="5">
    <location>
        <begin position="98"/>
        <end position="116"/>
    </location>
</feature>
<dbReference type="InterPro" id="IPR000620">
    <property type="entry name" value="EamA_dom"/>
</dbReference>
<dbReference type="SUPFAM" id="SSF103481">
    <property type="entry name" value="Multidrug resistance efflux transporter EmrE"/>
    <property type="match status" value="2"/>
</dbReference>
<dbReference type="eggNOG" id="KOG4510">
    <property type="taxonomic scope" value="Eukaryota"/>
</dbReference>
<comment type="subcellular location">
    <subcellularLocation>
        <location evidence="1">Membrane</location>
        <topology evidence="1">Multi-pass membrane protein</topology>
    </subcellularLocation>
</comment>
<feature type="transmembrane region" description="Helical" evidence="5">
    <location>
        <begin position="67"/>
        <end position="86"/>
    </location>
</feature>
<feature type="transmembrane region" description="Helical" evidence="5">
    <location>
        <begin position="244"/>
        <end position="263"/>
    </location>
</feature>
<sequence length="335" mass="36109">MRAQVHLQAPSSRSLDAAEVTPLLVYDHDKPHMVGTVLVAFAAVAFSLVATYVKYISVDLTSVEATFWRFGVAYAFVLILALYSKVDLLVAPQYHWDLAWRCVFGTASVLSFFWAITQMALADASTIAATSPVVVSLVGVWLRREPVGLVDIVTAAVAVAGIVFVARPNVVFEVPIISYGSPYACLGAVGSAVFVALANAHVQKLSAVPTLVVTHYLLLVGATISGIWVLVAQGRFSLHGCGRTVAQATIASGLVAFLGDLALSKGLQQLEHPDTSTRTNRLLSMVQYVDLAFVFLWDVTLIHERVNWWSVLGAVLVTAAVVTVHYRRATRASNE</sequence>
<gene>
    <name evidence="7" type="ORF">H310_03180</name>
</gene>
<dbReference type="PANTHER" id="PTHR22911">
    <property type="entry name" value="ACYL-MALONYL CONDENSING ENZYME-RELATED"/>
    <property type="match status" value="1"/>
</dbReference>
<dbReference type="Pfam" id="PF00892">
    <property type="entry name" value="EamA"/>
    <property type="match status" value="1"/>
</dbReference>
<feature type="transmembrane region" description="Helical" evidence="5">
    <location>
        <begin position="210"/>
        <end position="232"/>
    </location>
</feature>
<dbReference type="GeneID" id="20080230"/>
<organism evidence="7">
    <name type="scientific">Aphanomyces invadans</name>
    <dbReference type="NCBI Taxonomy" id="157072"/>
    <lineage>
        <taxon>Eukaryota</taxon>
        <taxon>Sar</taxon>
        <taxon>Stramenopiles</taxon>
        <taxon>Oomycota</taxon>
        <taxon>Saprolegniomycetes</taxon>
        <taxon>Saprolegniales</taxon>
        <taxon>Verrucalvaceae</taxon>
        <taxon>Aphanomyces</taxon>
    </lineage>
</organism>
<evidence type="ECO:0000256" key="5">
    <source>
        <dbReference type="SAM" id="Phobius"/>
    </source>
</evidence>
<feature type="domain" description="EamA" evidence="6">
    <location>
        <begin position="35"/>
        <end position="166"/>
    </location>
</feature>
<evidence type="ECO:0000313" key="7">
    <source>
        <dbReference type="EMBL" id="ETW05413.1"/>
    </source>
</evidence>
<feature type="transmembrane region" description="Helical" evidence="5">
    <location>
        <begin position="176"/>
        <end position="198"/>
    </location>
</feature>
<dbReference type="OrthoDB" id="306876at2759"/>
<evidence type="ECO:0000259" key="6">
    <source>
        <dbReference type="Pfam" id="PF00892"/>
    </source>
</evidence>
<accession>A0A024UIL1</accession>
<evidence type="ECO:0000256" key="1">
    <source>
        <dbReference type="ARBA" id="ARBA00004141"/>
    </source>
</evidence>
<dbReference type="GO" id="GO:0016020">
    <property type="term" value="C:membrane"/>
    <property type="evidence" value="ECO:0007669"/>
    <property type="project" value="UniProtKB-SubCell"/>
</dbReference>
<feature type="transmembrane region" description="Helical" evidence="5">
    <location>
        <begin position="33"/>
        <end position="55"/>
    </location>
</feature>
<dbReference type="PANTHER" id="PTHR22911:SF6">
    <property type="entry name" value="SOLUTE CARRIER FAMILY 35 MEMBER G1"/>
    <property type="match status" value="1"/>
</dbReference>
<feature type="transmembrane region" description="Helical" evidence="5">
    <location>
        <begin position="308"/>
        <end position="326"/>
    </location>
</feature>
<feature type="transmembrane region" description="Helical" evidence="5">
    <location>
        <begin position="122"/>
        <end position="142"/>
    </location>
</feature>
<reference evidence="7" key="1">
    <citation type="submission" date="2013-12" db="EMBL/GenBank/DDBJ databases">
        <title>The Genome Sequence of Aphanomyces invadans NJM9701.</title>
        <authorList>
            <consortium name="The Broad Institute Genomics Platform"/>
            <person name="Russ C."/>
            <person name="Tyler B."/>
            <person name="van West P."/>
            <person name="Dieguez-Uribeondo J."/>
            <person name="Young S.K."/>
            <person name="Zeng Q."/>
            <person name="Gargeya S."/>
            <person name="Fitzgerald M."/>
            <person name="Abouelleil A."/>
            <person name="Alvarado L."/>
            <person name="Chapman S.B."/>
            <person name="Gainer-Dewar J."/>
            <person name="Goldberg J."/>
            <person name="Griggs A."/>
            <person name="Gujja S."/>
            <person name="Hansen M."/>
            <person name="Howarth C."/>
            <person name="Imamovic A."/>
            <person name="Ireland A."/>
            <person name="Larimer J."/>
            <person name="McCowan C."/>
            <person name="Murphy C."/>
            <person name="Pearson M."/>
            <person name="Poon T.W."/>
            <person name="Priest M."/>
            <person name="Roberts A."/>
            <person name="Saif S."/>
            <person name="Shea T."/>
            <person name="Sykes S."/>
            <person name="Wortman J."/>
            <person name="Nusbaum C."/>
            <person name="Birren B."/>
        </authorList>
    </citation>
    <scope>NUCLEOTIDE SEQUENCE [LARGE SCALE GENOMIC DNA]</scope>
    <source>
        <strain evidence="7">NJM9701</strain>
    </source>
</reference>
<proteinExistence type="predicted"/>
<dbReference type="EMBL" id="KI913956">
    <property type="protein sequence ID" value="ETW05413.1"/>
    <property type="molecule type" value="Genomic_DNA"/>
</dbReference>
<dbReference type="RefSeq" id="XP_008865190.1">
    <property type="nucleotide sequence ID" value="XM_008866968.1"/>
</dbReference>
<name>A0A024UIL1_9STRA</name>
<feature type="transmembrane region" description="Helical" evidence="5">
    <location>
        <begin position="283"/>
        <end position="302"/>
    </location>
</feature>
<dbReference type="AlphaFoldDB" id="A0A024UIL1"/>
<evidence type="ECO:0000256" key="3">
    <source>
        <dbReference type="ARBA" id="ARBA00022989"/>
    </source>
</evidence>
<keyword evidence="4 5" id="KW-0472">Membrane</keyword>